<reference evidence="2" key="2">
    <citation type="submission" date="2020-09" db="EMBL/GenBank/DDBJ databases">
        <authorList>
            <person name="Sun Q."/>
            <person name="Zhou Y."/>
        </authorList>
    </citation>
    <scope>NUCLEOTIDE SEQUENCE</scope>
    <source>
        <strain evidence="2">CGMCC 1.12506</strain>
    </source>
</reference>
<dbReference type="InterPro" id="IPR053147">
    <property type="entry name" value="Hsp_HslJ-like"/>
</dbReference>
<evidence type="ECO:0000259" key="1">
    <source>
        <dbReference type="Pfam" id="PF03724"/>
    </source>
</evidence>
<dbReference type="Proteomes" id="UP000625735">
    <property type="component" value="Unassembled WGS sequence"/>
</dbReference>
<feature type="domain" description="DUF306" evidence="1">
    <location>
        <begin position="169"/>
        <end position="279"/>
    </location>
</feature>
<keyword evidence="3" id="KW-1185">Reference proteome</keyword>
<dbReference type="Pfam" id="PF03724">
    <property type="entry name" value="META"/>
    <property type="match status" value="1"/>
</dbReference>
<protein>
    <recommendedName>
        <fullName evidence="1">DUF306 domain-containing protein</fullName>
    </recommendedName>
</protein>
<dbReference type="InterPro" id="IPR007298">
    <property type="entry name" value="Cu-R_lipoprotein_NlpE"/>
</dbReference>
<dbReference type="RefSeq" id="WP_188362273.1">
    <property type="nucleotide sequence ID" value="NZ_BMFG01000006.1"/>
</dbReference>
<sequence length="282" mass="31467">MKTKFYFIATLVVIMISCAKKEKAQDSAEEVSDSMEVVKPDMHTAKTSLDYMGHYSGVTPCADCEGIETSISLEDEKNYVLKTKYLGKKDAKVYEQRGVYSWNEAGNTIILEGIENGPTHYFVGENTLTQLDLEGNKIEGNLADKYVLTKGEAPVAQNTSEKSTTKSYSIRDTKWQLIELNGKPVENKNKSTKEMFLQLNAENRYAAFAGCNNMMGGYELKEDALRIKFSKGASTMMACPDLLTEQEFAAVLELVDNYSLNGENMSLNKARMAPLARFKAIK</sequence>
<dbReference type="EMBL" id="BMFG01000006">
    <property type="protein sequence ID" value="GGD28598.1"/>
    <property type="molecule type" value="Genomic_DNA"/>
</dbReference>
<evidence type="ECO:0000313" key="3">
    <source>
        <dbReference type="Proteomes" id="UP000625735"/>
    </source>
</evidence>
<dbReference type="PANTHER" id="PTHR35535:SF1">
    <property type="entry name" value="HEAT SHOCK PROTEIN HSLJ"/>
    <property type="match status" value="1"/>
</dbReference>
<dbReference type="InterPro" id="IPR005184">
    <property type="entry name" value="DUF306_Meta_HslJ"/>
</dbReference>
<dbReference type="AlphaFoldDB" id="A0A917DDF4"/>
<dbReference type="PROSITE" id="PS51257">
    <property type="entry name" value="PROKAR_LIPOPROTEIN"/>
    <property type="match status" value="1"/>
</dbReference>
<name>A0A917DDF4_9FLAO</name>
<dbReference type="Gene3D" id="2.40.128.270">
    <property type="match status" value="1"/>
</dbReference>
<evidence type="ECO:0000313" key="2">
    <source>
        <dbReference type="EMBL" id="GGD28598.1"/>
    </source>
</evidence>
<dbReference type="PANTHER" id="PTHR35535">
    <property type="entry name" value="HEAT SHOCK PROTEIN HSLJ"/>
    <property type="match status" value="1"/>
</dbReference>
<dbReference type="Pfam" id="PF04170">
    <property type="entry name" value="NlpE"/>
    <property type="match status" value="1"/>
</dbReference>
<proteinExistence type="predicted"/>
<dbReference type="InterPro" id="IPR038670">
    <property type="entry name" value="HslJ-like_sf"/>
</dbReference>
<accession>A0A917DDF4</accession>
<comment type="caution">
    <text evidence="2">The sequence shown here is derived from an EMBL/GenBank/DDBJ whole genome shotgun (WGS) entry which is preliminary data.</text>
</comment>
<reference evidence="2" key="1">
    <citation type="journal article" date="2014" name="Int. J. Syst. Evol. Microbiol.">
        <title>Complete genome sequence of Corynebacterium casei LMG S-19264T (=DSM 44701T), isolated from a smear-ripened cheese.</title>
        <authorList>
            <consortium name="US DOE Joint Genome Institute (JGI-PGF)"/>
            <person name="Walter F."/>
            <person name="Albersmeier A."/>
            <person name="Kalinowski J."/>
            <person name="Ruckert C."/>
        </authorList>
    </citation>
    <scope>NUCLEOTIDE SEQUENCE</scope>
    <source>
        <strain evidence="2">CGMCC 1.12506</strain>
    </source>
</reference>
<gene>
    <name evidence="2" type="ORF">GCM10011343_18460</name>
</gene>
<dbReference type="Gene3D" id="2.40.128.640">
    <property type="match status" value="1"/>
</dbReference>
<organism evidence="2 3">
    <name type="scientific">Flavobacterium orientale</name>
    <dbReference type="NCBI Taxonomy" id="1756020"/>
    <lineage>
        <taxon>Bacteria</taxon>
        <taxon>Pseudomonadati</taxon>
        <taxon>Bacteroidota</taxon>
        <taxon>Flavobacteriia</taxon>
        <taxon>Flavobacteriales</taxon>
        <taxon>Flavobacteriaceae</taxon>
        <taxon>Flavobacterium</taxon>
    </lineage>
</organism>